<dbReference type="Proteomes" id="UP001528823">
    <property type="component" value="Unassembled WGS sequence"/>
</dbReference>
<dbReference type="PANTHER" id="PTHR30615">
    <property type="entry name" value="UNCHARACTERIZED PROTEIN YJBQ-RELATED"/>
    <property type="match status" value="1"/>
</dbReference>
<evidence type="ECO:0000313" key="2">
    <source>
        <dbReference type="EMBL" id="MDE1465247.1"/>
    </source>
</evidence>
<protein>
    <submittedName>
        <fullName evidence="2">Secondary thiamine-phosphate synthase enzyme YjbQ</fullName>
    </submittedName>
</protein>
<evidence type="ECO:0000256" key="1">
    <source>
        <dbReference type="ARBA" id="ARBA00005534"/>
    </source>
</evidence>
<name>A0ABT5UFU0_9GAMM</name>
<gene>
    <name evidence="2" type="ORF">ORQ98_25105</name>
</gene>
<accession>A0ABT5UFU0</accession>
<dbReference type="NCBIfam" id="TIGR00149">
    <property type="entry name" value="TIGR00149_YjbQ"/>
    <property type="match status" value="1"/>
</dbReference>
<reference evidence="2 3" key="1">
    <citation type="submission" date="2022-11" db="EMBL/GenBank/DDBJ databases">
        <title>Spartinivicinus poritis sp. nov., isolated from scleractinian coral Porites lutea.</title>
        <authorList>
            <person name="Zhang G."/>
            <person name="Cai L."/>
            <person name="Wei Q."/>
        </authorList>
    </citation>
    <scope>NUCLEOTIDE SEQUENCE [LARGE SCALE GENOMIC DNA]</scope>
    <source>
        <strain evidence="2 3">A2-2</strain>
    </source>
</reference>
<dbReference type="PANTHER" id="PTHR30615:SF8">
    <property type="entry name" value="UPF0047 PROTEIN C4A8.02C"/>
    <property type="match status" value="1"/>
</dbReference>
<proteinExistence type="inferred from homology"/>
<dbReference type="SUPFAM" id="SSF111038">
    <property type="entry name" value="YjbQ-like"/>
    <property type="match status" value="1"/>
</dbReference>
<dbReference type="EMBL" id="JAPMOU010000057">
    <property type="protein sequence ID" value="MDE1465247.1"/>
    <property type="molecule type" value="Genomic_DNA"/>
</dbReference>
<dbReference type="InterPro" id="IPR001602">
    <property type="entry name" value="UPF0047_YjbQ-like"/>
</dbReference>
<dbReference type="Gene3D" id="2.60.120.460">
    <property type="entry name" value="YjbQ-like"/>
    <property type="match status" value="1"/>
</dbReference>
<keyword evidence="3" id="KW-1185">Reference proteome</keyword>
<evidence type="ECO:0000313" key="3">
    <source>
        <dbReference type="Proteomes" id="UP001528823"/>
    </source>
</evidence>
<dbReference type="Pfam" id="PF01894">
    <property type="entry name" value="YjbQ"/>
    <property type="match status" value="1"/>
</dbReference>
<dbReference type="InterPro" id="IPR035917">
    <property type="entry name" value="YjbQ-like_sf"/>
</dbReference>
<comment type="similarity">
    <text evidence="1">Belongs to the UPF0047 family.</text>
</comment>
<dbReference type="RefSeq" id="WP_274691558.1">
    <property type="nucleotide sequence ID" value="NZ_JAPMOU010000057.1"/>
</dbReference>
<comment type="caution">
    <text evidence="2">The sequence shown here is derived from an EMBL/GenBank/DDBJ whole genome shotgun (WGS) entry which is preliminary data.</text>
</comment>
<sequence>MTWFQKTIQLTPKQRGFHLITDELVKKLTEISELKIGLAHFFIMHTSASLTINENADPTVRSDFEAHFNHFVPENAAYYQHTYEGPDDMPAHIKASLLGASITVPVSRGLLALGSWQGIYLGEHRNHGGSRRIIVTIQGERF</sequence>
<dbReference type="PIRSF" id="PIRSF004681">
    <property type="entry name" value="UCP004681"/>
    <property type="match status" value="1"/>
</dbReference>
<organism evidence="2 3">
    <name type="scientific">Spartinivicinus poritis</name>
    <dbReference type="NCBI Taxonomy" id="2994640"/>
    <lineage>
        <taxon>Bacteria</taxon>
        <taxon>Pseudomonadati</taxon>
        <taxon>Pseudomonadota</taxon>
        <taxon>Gammaproteobacteria</taxon>
        <taxon>Oceanospirillales</taxon>
        <taxon>Zooshikellaceae</taxon>
        <taxon>Spartinivicinus</taxon>
    </lineage>
</organism>